<evidence type="ECO:0000256" key="12">
    <source>
        <dbReference type="RuleBase" id="RU363002"/>
    </source>
</evidence>
<dbReference type="InterPro" id="IPR024932">
    <property type="entry name" value="ApbE"/>
</dbReference>
<keyword evidence="7 10" id="KW-0460">Magnesium</keyword>
<proteinExistence type="inferred from homology"/>
<dbReference type="Pfam" id="PF02424">
    <property type="entry name" value="ApbE"/>
    <property type="match status" value="1"/>
</dbReference>
<evidence type="ECO:0000256" key="1">
    <source>
        <dbReference type="ARBA" id="ARBA00011955"/>
    </source>
</evidence>
<keyword evidence="12" id="KW-0472">Membrane</keyword>
<keyword evidence="12" id="KW-0449">Lipoprotein</keyword>
<keyword evidence="3 10" id="KW-0285">Flavoprotein</keyword>
<evidence type="ECO:0000256" key="7">
    <source>
        <dbReference type="ARBA" id="ARBA00022842"/>
    </source>
</evidence>
<dbReference type="PIRSF" id="PIRSF006268">
    <property type="entry name" value="ApbE"/>
    <property type="match status" value="1"/>
</dbReference>
<name>A0A1Q2D6J7_9ENTE</name>
<reference evidence="13" key="1">
    <citation type="journal article" date="2010" name="Int. J. Syst. Evol. Microbiol.">
        <title>Vagococcus penaei sp. nov., isolated from spoilage microbiota of cooked shrimp (Penaeus vannamei).</title>
        <authorList>
            <person name="Jaffres E."/>
            <person name="Prevost H."/>
            <person name="Rossero A."/>
            <person name="Joffraud J.J."/>
            <person name="Dousset X."/>
        </authorList>
    </citation>
    <scope>NUCLEOTIDE SEQUENCE [LARGE SCALE GENOMIC DNA]</scope>
    <source>
        <strain evidence="13">CD276</strain>
    </source>
</reference>
<dbReference type="GO" id="GO:0016740">
    <property type="term" value="F:transferase activity"/>
    <property type="evidence" value="ECO:0007669"/>
    <property type="project" value="UniProtKB-UniRule"/>
</dbReference>
<comment type="similarity">
    <text evidence="10 12">Belongs to the ApbE family.</text>
</comment>
<gene>
    <name evidence="13" type="ORF">BW732_06550</name>
</gene>
<evidence type="ECO:0000256" key="2">
    <source>
        <dbReference type="ARBA" id="ARBA00016337"/>
    </source>
</evidence>
<evidence type="ECO:0000256" key="3">
    <source>
        <dbReference type="ARBA" id="ARBA00022630"/>
    </source>
</evidence>
<evidence type="ECO:0000256" key="10">
    <source>
        <dbReference type="PIRNR" id="PIRNR006268"/>
    </source>
</evidence>
<accession>A0A1Q2D6J7</accession>
<dbReference type="GO" id="GO:0046872">
    <property type="term" value="F:metal ion binding"/>
    <property type="evidence" value="ECO:0007669"/>
    <property type="project" value="UniProtKB-UniRule"/>
</dbReference>
<dbReference type="PANTHER" id="PTHR30040:SF2">
    <property type="entry name" value="FAD:PROTEIN FMN TRANSFERASE"/>
    <property type="match status" value="1"/>
</dbReference>
<protein>
    <recommendedName>
        <fullName evidence="2 10">FAD:protein FMN transferase</fullName>
        <ecNumber evidence="1 10">2.7.1.180</ecNumber>
    </recommendedName>
    <alternativeName>
        <fullName evidence="8 10">Flavin transferase</fullName>
    </alternativeName>
</protein>
<keyword evidence="5 10" id="KW-0479">Metal-binding</keyword>
<evidence type="ECO:0000256" key="11">
    <source>
        <dbReference type="PIRSR" id="PIRSR006268-2"/>
    </source>
</evidence>
<sequence length="355" mass="39595">MQKRINWLLLLLLPVLVVIGITGCGKKTEPTTKLRQEPYSDQQFLMGTYVKVQIFDEDKKDILPKVYDRIKELDKKITVNEPGSEVDEINQNAGVKPVKVSEDVFRLIQESVKYSEESSGGFDLTVGPIIQLWHIGFDDARKPSQEEIDTALKLVDYHKVKLDEKQQTVYLEEKGMSLDLGAIAKGFITDEAIKVLKTNDVTSAIVDLGGNVYVLGNSPRGKDGTWRVGIQDPNEARNTVVGSVAEKNKSLVTSGIYERNLTVDGKTYHHLFNPKTGYPFENDIAGVTIISDTSIAGDGLSTAIFSMGVKNGLAFVEKRPDVEAIFVTKEDHIYLSKGIRDNFKLNEESHYVIKQ</sequence>
<keyword evidence="12" id="KW-1003">Cell membrane</keyword>
<keyword evidence="12" id="KW-0997">Cell inner membrane</keyword>
<dbReference type="AlphaFoldDB" id="A0A1Q2D6J7"/>
<evidence type="ECO:0000256" key="8">
    <source>
        <dbReference type="ARBA" id="ARBA00031306"/>
    </source>
</evidence>
<feature type="binding site" evidence="11">
    <location>
        <position position="298"/>
    </location>
    <ligand>
        <name>Mg(2+)</name>
        <dbReference type="ChEBI" id="CHEBI:18420"/>
    </ligand>
</feature>
<dbReference type="EC" id="2.7.1.180" evidence="1 10"/>
<feature type="binding site" evidence="11">
    <location>
        <position position="182"/>
    </location>
    <ligand>
        <name>Mg(2+)</name>
        <dbReference type="ChEBI" id="CHEBI:18420"/>
    </ligand>
</feature>
<organism evidence="13 14">
    <name type="scientific">Vagococcus penaei</name>
    <dbReference type="NCBI Taxonomy" id="633807"/>
    <lineage>
        <taxon>Bacteria</taxon>
        <taxon>Bacillati</taxon>
        <taxon>Bacillota</taxon>
        <taxon>Bacilli</taxon>
        <taxon>Lactobacillales</taxon>
        <taxon>Enterococcaceae</taxon>
        <taxon>Vagococcus</taxon>
    </lineage>
</organism>
<dbReference type="STRING" id="633807.BW732_06550"/>
<keyword evidence="6 10" id="KW-0274">FAD</keyword>
<dbReference type="RefSeq" id="WP_077275987.1">
    <property type="nucleotide sequence ID" value="NZ_CP019609.1"/>
</dbReference>
<dbReference type="Gene3D" id="3.10.520.10">
    <property type="entry name" value="ApbE-like domains"/>
    <property type="match status" value="1"/>
</dbReference>
<evidence type="ECO:0000256" key="4">
    <source>
        <dbReference type="ARBA" id="ARBA00022679"/>
    </source>
</evidence>
<dbReference type="PROSITE" id="PS51257">
    <property type="entry name" value="PROKAR_LIPOPROTEIN"/>
    <property type="match status" value="1"/>
</dbReference>
<dbReference type="SUPFAM" id="SSF143631">
    <property type="entry name" value="ApbE-like"/>
    <property type="match status" value="1"/>
</dbReference>
<reference evidence="13" key="2">
    <citation type="submission" date="2017-02" db="EMBL/GenBank/DDBJ databases">
        <authorList>
            <person name="Peterson S.W."/>
        </authorList>
    </citation>
    <scope>NUCLEOTIDE SEQUENCE</scope>
    <source>
        <strain evidence="13">CD276</strain>
    </source>
</reference>
<evidence type="ECO:0000256" key="9">
    <source>
        <dbReference type="ARBA" id="ARBA00048540"/>
    </source>
</evidence>
<dbReference type="OrthoDB" id="9778595at2"/>
<dbReference type="KEGG" id="vpi:BW732_06550"/>
<comment type="catalytic activity">
    <reaction evidence="9 10 12">
        <text>L-threonyl-[protein] + FAD = FMN-L-threonyl-[protein] + AMP + H(+)</text>
        <dbReference type="Rhea" id="RHEA:36847"/>
        <dbReference type="Rhea" id="RHEA-COMP:11060"/>
        <dbReference type="Rhea" id="RHEA-COMP:11061"/>
        <dbReference type="ChEBI" id="CHEBI:15378"/>
        <dbReference type="ChEBI" id="CHEBI:30013"/>
        <dbReference type="ChEBI" id="CHEBI:57692"/>
        <dbReference type="ChEBI" id="CHEBI:74257"/>
        <dbReference type="ChEBI" id="CHEBI:456215"/>
        <dbReference type="EC" id="2.7.1.180"/>
    </reaction>
</comment>
<evidence type="ECO:0000256" key="5">
    <source>
        <dbReference type="ARBA" id="ARBA00022723"/>
    </source>
</evidence>
<evidence type="ECO:0000313" key="14">
    <source>
        <dbReference type="Proteomes" id="UP000188246"/>
    </source>
</evidence>
<dbReference type="GO" id="GO:0005886">
    <property type="term" value="C:plasma membrane"/>
    <property type="evidence" value="ECO:0007669"/>
    <property type="project" value="UniProtKB-SubCell"/>
</dbReference>
<keyword evidence="4 10" id="KW-0808">Transferase</keyword>
<dbReference type="InterPro" id="IPR003374">
    <property type="entry name" value="ApbE-like_sf"/>
</dbReference>
<dbReference type="PANTHER" id="PTHR30040">
    <property type="entry name" value="THIAMINE BIOSYNTHESIS LIPOPROTEIN APBE"/>
    <property type="match status" value="1"/>
</dbReference>
<feature type="binding site" evidence="11">
    <location>
        <position position="302"/>
    </location>
    <ligand>
        <name>Mg(2+)</name>
        <dbReference type="ChEBI" id="CHEBI:18420"/>
    </ligand>
</feature>
<comment type="subcellular location">
    <subcellularLocation>
        <location evidence="12">Cell inner membrane</location>
        <topology evidence="12">Lipid-anchor</topology>
        <orientation evidence="12">Periplasmic side</orientation>
    </subcellularLocation>
</comment>
<comment type="function">
    <text evidence="12">Flavin transferase that catalyzes the transfer of the FMN moiety of FAD and its covalent binding to the hydroxyl group of a threonine residue in a target flavoprotein.</text>
</comment>
<keyword evidence="14" id="KW-1185">Reference proteome</keyword>
<dbReference type="EMBL" id="CP019609">
    <property type="protein sequence ID" value="AQP53911.1"/>
    <property type="molecule type" value="Genomic_DNA"/>
</dbReference>
<comment type="cofactor">
    <cofactor evidence="11">
        <name>Mg(2+)</name>
        <dbReference type="ChEBI" id="CHEBI:18420"/>
    </cofactor>
    <cofactor evidence="11">
        <name>Mn(2+)</name>
        <dbReference type="ChEBI" id="CHEBI:29035"/>
    </cofactor>
    <text evidence="11">Magnesium. Can also use manganese.</text>
</comment>
<dbReference type="Proteomes" id="UP000188246">
    <property type="component" value="Chromosome"/>
</dbReference>
<evidence type="ECO:0000256" key="6">
    <source>
        <dbReference type="ARBA" id="ARBA00022827"/>
    </source>
</evidence>
<evidence type="ECO:0000313" key="13">
    <source>
        <dbReference type="EMBL" id="AQP53911.1"/>
    </source>
</evidence>